<comment type="caution">
    <text evidence="8">The sequence shown here is derived from an EMBL/GenBank/DDBJ whole genome shotgun (WGS) entry which is preliminary data.</text>
</comment>
<evidence type="ECO:0000313" key="9">
    <source>
        <dbReference type="Proteomes" id="UP000325105"/>
    </source>
</evidence>
<dbReference type="PANTHER" id="PTHR32322:SF2">
    <property type="entry name" value="EAMA DOMAIN-CONTAINING PROTEIN"/>
    <property type="match status" value="1"/>
</dbReference>
<feature type="transmembrane region" description="Helical" evidence="6">
    <location>
        <begin position="275"/>
        <end position="291"/>
    </location>
</feature>
<dbReference type="InterPro" id="IPR000620">
    <property type="entry name" value="EamA_dom"/>
</dbReference>
<organism evidence="8 9">
    <name type="scientific">Sphingobacterium allocomposti</name>
    <dbReference type="NCBI Taxonomy" id="415956"/>
    <lineage>
        <taxon>Bacteria</taxon>
        <taxon>Pseudomonadati</taxon>
        <taxon>Bacteroidota</taxon>
        <taxon>Sphingobacteriia</taxon>
        <taxon>Sphingobacteriales</taxon>
        <taxon>Sphingobacteriaceae</taxon>
        <taxon>Sphingobacterium</taxon>
    </lineage>
</organism>
<evidence type="ECO:0000256" key="5">
    <source>
        <dbReference type="ARBA" id="ARBA00023136"/>
    </source>
</evidence>
<evidence type="ECO:0000256" key="2">
    <source>
        <dbReference type="ARBA" id="ARBA00007362"/>
    </source>
</evidence>
<accession>A0A5S5DSQ6</accession>
<feature type="transmembrane region" description="Helical" evidence="6">
    <location>
        <begin position="73"/>
        <end position="92"/>
    </location>
</feature>
<dbReference type="SUPFAM" id="SSF103481">
    <property type="entry name" value="Multidrug resistance efflux transporter EmrE"/>
    <property type="match status" value="2"/>
</dbReference>
<evidence type="ECO:0000256" key="3">
    <source>
        <dbReference type="ARBA" id="ARBA00022692"/>
    </source>
</evidence>
<comment type="subcellular location">
    <subcellularLocation>
        <location evidence="1">Membrane</location>
        <topology evidence="1">Multi-pass membrane protein</topology>
    </subcellularLocation>
</comment>
<dbReference type="Proteomes" id="UP000325105">
    <property type="component" value="Unassembled WGS sequence"/>
</dbReference>
<feature type="transmembrane region" description="Helical" evidence="6">
    <location>
        <begin position="98"/>
        <end position="117"/>
    </location>
</feature>
<feature type="transmembrane region" description="Helical" evidence="6">
    <location>
        <begin position="245"/>
        <end position="263"/>
    </location>
</feature>
<dbReference type="InterPro" id="IPR050638">
    <property type="entry name" value="AA-Vitamin_Transporters"/>
</dbReference>
<feature type="domain" description="EamA" evidence="7">
    <location>
        <begin position="15"/>
        <end position="146"/>
    </location>
</feature>
<evidence type="ECO:0000256" key="6">
    <source>
        <dbReference type="SAM" id="Phobius"/>
    </source>
</evidence>
<dbReference type="InterPro" id="IPR037185">
    <property type="entry name" value="EmrE-like"/>
</dbReference>
<comment type="similarity">
    <text evidence="2">Belongs to the EamA transporter family.</text>
</comment>
<dbReference type="RefSeq" id="WP_148907343.1">
    <property type="nucleotide sequence ID" value="NZ_VNHX01000002.1"/>
</dbReference>
<feature type="domain" description="EamA" evidence="7">
    <location>
        <begin position="166"/>
        <end position="314"/>
    </location>
</feature>
<evidence type="ECO:0000313" key="8">
    <source>
        <dbReference type="EMBL" id="TYP97689.1"/>
    </source>
</evidence>
<dbReference type="GO" id="GO:0016020">
    <property type="term" value="C:membrane"/>
    <property type="evidence" value="ECO:0007669"/>
    <property type="project" value="UniProtKB-SubCell"/>
</dbReference>
<gene>
    <name evidence="8" type="ORF">BC792_102111</name>
</gene>
<keyword evidence="3 6" id="KW-0812">Transmembrane</keyword>
<evidence type="ECO:0000256" key="1">
    <source>
        <dbReference type="ARBA" id="ARBA00004141"/>
    </source>
</evidence>
<feature type="transmembrane region" description="Helical" evidence="6">
    <location>
        <begin position="164"/>
        <end position="183"/>
    </location>
</feature>
<keyword evidence="5 6" id="KW-0472">Membrane</keyword>
<keyword evidence="9" id="KW-1185">Reference proteome</keyword>
<dbReference type="EMBL" id="VNHX01000002">
    <property type="protein sequence ID" value="TYP97689.1"/>
    <property type="molecule type" value="Genomic_DNA"/>
</dbReference>
<feature type="transmembrane region" description="Helical" evidence="6">
    <location>
        <begin position="297"/>
        <end position="318"/>
    </location>
</feature>
<name>A0A5S5DSQ6_9SPHI</name>
<feature type="transmembrane region" description="Helical" evidence="6">
    <location>
        <begin position="129"/>
        <end position="152"/>
    </location>
</feature>
<dbReference type="OrthoDB" id="9812547at2"/>
<sequence length="373" mass="42182">MTTQRTDSPALIRIVLAYLVVYIVWGSTFFFIEKALRSFSPFVLGSIRFFIAGTILMSYCWLRGYKLFLKPAVKDALLIGFLLLFVDMAAIIWSEQYISSAIVTILSSATAIWFVVFDKPKWKENFSSLPIVMGLLFGFVGVFMLFAEQLFTPDNSHSNKDMKLIAMVVLILGTIGWTIGSLISKYSKEKRRNEGQKDSNDLHVMVKTAWQMVSAGVSFTVVALVSGEYARFDLNAVHPVDWGAMAYLATMGSILAFGSYIWLLQHRPATEVSSYAYINPIVALILAHYFTSHQVTALQIAGLVVVLSSVMLMNWNLYRDNKKFKILKRAKRIKKLRDMAPKSSIPRIVEISNFNSKHEKKNKKGERVGDDHE</sequence>
<dbReference type="PANTHER" id="PTHR32322">
    <property type="entry name" value="INNER MEMBRANE TRANSPORTER"/>
    <property type="match status" value="1"/>
</dbReference>
<dbReference type="Pfam" id="PF00892">
    <property type="entry name" value="EamA"/>
    <property type="match status" value="2"/>
</dbReference>
<proteinExistence type="inferred from homology"/>
<feature type="transmembrane region" description="Helical" evidence="6">
    <location>
        <begin position="12"/>
        <end position="32"/>
    </location>
</feature>
<reference evidence="8 9" key="1">
    <citation type="submission" date="2019-07" db="EMBL/GenBank/DDBJ databases">
        <title>Genomic Encyclopedia of Archaeal and Bacterial Type Strains, Phase II (KMG-II): from individual species to whole genera.</title>
        <authorList>
            <person name="Goeker M."/>
        </authorList>
    </citation>
    <scope>NUCLEOTIDE SEQUENCE [LARGE SCALE GENOMIC DNA]</scope>
    <source>
        <strain evidence="8 9">DSM 18850</strain>
    </source>
</reference>
<feature type="transmembrane region" description="Helical" evidence="6">
    <location>
        <begin position="38"/>
        <end position="61"/>
    </location>
</feature>
<keyword evidence="4 6" id="KW-1133">Transmembrane helix</keyword>
<feature type="transmembrane region" description="Helical" evidence="6">
    <location>
        <begin position="204"/>
        <end position="225"/>
    </location>
</feature>
<evidence type="ECO:0000259" key="7">
    <source>
        <dbReference type="Pfam" id="PF00892"/>
    </source>
</evidence>
<dbReference type="AlphaFoldDB" id="A0A5S5DSQ6"/>
<evidence type="ECO:0000256" key="4">
    <source>
        <dbReference type="ARBA" id="ARBA00022989"/>
    </source>
</evidence>
<protein>
    <submittedName>
        <fullName evidence="8">Drug/metabolite transporter (DMT)-like permease</fullName>
    </submittedName>
</protein>